<keyword evidence="3" id="KW-1185">Reference proteome</keyword>
<dbReference type="Proteomes" id="UP001152622">
    <property type="component" value="Chromosome 10"/>
</dbReference>
<name>A0A9Q1IQH9_SYNKA</name>
<evidence type="ECO:0000313" key="3">
    <source>
        <dbReference type="Proteomes" id="UP001152622"/>
    </source>
</evidence>
<feature type="region of interest" description="Disordered" evidence="1">
    <location>
        <begin position="1"/>
        <end position="85"/>
    </location>
</feature>
<gene>
    <name evidence="2" type="ORF">SKAU_G00272210</name>
</gene>
<organism evidence="2 3">
    <name type="scientific">Synaphobranchus kaupii</name>
    <name type="common">Kaup's arrowtooth eel</name>
    <dbReference type="NCBI Taxonomy" id="118154"/>
    <lineage>
        <taxon>Eukaryota</taxon>
        <taxon>Metazoa</taxon>
        <taxon>Chordata</taxon>
        <taxon>Craniata</taxon>
        <taxon>Vertebrata</taxon>
        <taxon>Euteleostomi</taxon>
        <taxon>Actinopterygii</taxon>
        <taxon>Neopterygii</taxon>
        <taxon>Teleostei</taxon>
        <taxon>Anguilliformes</taxon>
        <taxon>Synaphobranchidae</taxon>
        <taxon>Synaphobranchus</taxon>
    </lineage>
</organism>
<comment type="caution">
    <text evidence="2">The sequence shown here is derived from an EMBL/GenBank/DDBJ whole genome shotgun (WGS) entry which is preliminary data.</text>
</comment>
<accession>A0A9Q1IQH9</accession>
<evidence type="ECO:0000256" key="1">
    <source>
        <dbReference type="SAM" id="MobiDB-lite"/>
    </source>
</evidence>
<dbReference type="AlphaFoldDB" id="A0A9Q1IQH9"/>
<protein>
    <submittedName>
        <fullName evidence="2">Uncharacterized protein</fullName>
    </submittedName>
</protein>
<sequence>MGNVTSKSRNKDAQLDSEEPDQPPPNPSRAASAPSSSRALNPGKEHFNPSTPALPPRTLLPPAHTRSLQPYSLPSLQKHPLCQCR</sequence>
<feature type="compositionally biased region" description="Low complexity" evidence="1">
    <location>
        <begin position="28"/>
        <end position="39"/>
    </location>
</feature>
<proteinExistence type="predicted"/>
<evidence type="ECO:0000313" key="2">
    <source>
        <dbReference type="EMBL" id="KAJ8348632.1"/>
    </source>
</evidence>
<reference evidence="2" key="1">
    <citation type="journal article" date="2023" name="Science">
        <title>Genome structures resolve the early diversification of teleost fishes.</title>
        <authorList>
            <person name="Parey E."/>
            <person name="Louis A."/>
            <person name="Montfort J."/>
            <person name="Bouchez O."/>
            <person name="Roques C."/>
            <person name="Iampietro C."/>
            <person name="Lluch J."/>
            <person name="Castinel A."/>
            <person name="Donnadieu C."/>
            <person name="Desvignes T."/>
            <person name="Floi Bucao C."/>
            <person name="Jouanno E."/>
            <person name="Wen M."/>
            <person name="Mejri S."/>
            <person name="Dirks R."/>
            <person name="Jansen H."/>
            <person name="Henkel C."/>
            <person name="Chen W.J."/>
            <person name="Zahm M."/>
            <person name="Cabau C."/>
            <person name="Klopp C."/>
            <person name="Thompson A.W."/>
            <person name="Robinson-Rechavi M."/>
            <person name="Braasch I."/>
            <person name="Lecointre G."/>
            <person name="Bobe J."/>
            <person name="Postlethwait J.H."/>
            <person name="Berthelot C."/>
            <person name="Roest Crollius H."/>
            <person name="Guiguen Y."/>
        </authorList>
    </citation>
    <scope>NUCLEOTIDE SEQUENCE</scope>
    <source>
        <strain evidence="2">WJC10195</strain>
    </source>
</reference>
<dbReference type="EMBL" id="JAINUF010000010">
    <property type="protein sequence ID" value="KAJ8348632.1"/>
    <property type="molecule type" value="Genomic_DNA"/>
</dbReference>